<name>A0A0R3LWR4_9BRAD</name>
<feature type="signal peptide" evidence="1">
    <location>
        <begin position="1"/>
        <end position="22"/>
    </location>
</feature>
<comment type="caution">
    <text evidence="2">The sequence shown here is derived from an EMBL/GenBank/DDBJ whole genome shotgun (WGS) entry which is preliminary data.</text>
</comment>
<protein>
    <recommendedName>
        <fullName evidence="4">Copper uptake system-associated protein</fullName>
    </recommendedName>
</protein>
<dbReference type="NCBIfam" id="NF033672">
    <property type="entry name" value="mbn_chaper_assoc"/>
    <property type="match status" value="1"/>
</dbReference>
<evidence type="ECO:0000256" key="1">
    <source>
        <dbReference type="SAM" id="SignalP"/>
    </source>
</evidence>
<reference evidence="2 3" key="1">
    <citation type="submission" date="2014-03" db="EMBL/GenBank/DDBJ databases">
        <title>Bradyrhizobium valentinum sp. nov., isolated from effective nodules of Lupinus mariae-josephae, a lupine endemic of basic-lime soils in Eastern Spain.</title>
        <authorList>
            <person name="Duran D."/>
            <person name="Rey L."/>
            <person name="Navarro A."/>
            <person name="Busquets A."/>
            <person name="Imperial J."/>
            <person name="Ruiz-Argueso T."/>
        </authorList>
    </citation>
    <scope>NUCLEOTIDE SEQUENCE [LARGE SCALE GENOMIC DNA]</scope>
    <source>
        <strain evidence="2 3">LmjM3</strain>
    </source>
</reference>
<gene>
    <name evidence="2" type="ORF">CP49_08075</name>
</gene>
<proteinExistence type="predicted"/>
<dbReference type="EMBL" id="LLXX01000029">
    <property type="protein sequence ID" value="KRR12452.1"/>
    <property type="molecule type" value="Genomic_DNA"/>
</dbReference>
<keyword evidence="3" id="KW-1185">Reference proteome</keyword>
<evidence type="ECO:0000313" key="2">
    <source>
        <dbReference type="EMBL" id="KRR12452.1"/>
    </source>
</evidence>
<evidence type="ECO:0008006" key="4">
    <source>
        <dbReference type="Google" id="ProtNLM"/>
    </source>
</evidence>
<feature type="chain" id="PRO_5006443466" description="Copper uptake system-associated protein" evidence="1">
    <location>
        <begin position="23"/>
        <end position="145"/>
    </location>
</feature>
<organism evidence="2 3">
    <name type="scientific">Bradyrhizobium valentinum</name>
    <dbReference type="NCBI Taxonomy" id="1518501"/>
    <lineage>
        <taxon>Bacteria</taxon>
        <taxon>Pseudomonadati</taxon>
        <taxon>Pseudomonadota</taxon>
        <taxon>Alphaproteobacteria</taxon>
        <taxon>Hyphomicrobiales</taxon>
        <taxon>Nitrobacteraceae</taxon>
        <taxon>Bradyrhizobium</taxon>
    </lineage>
</organism>
<evidence type="ECO:0000313" key="3">
    <source>
        <dbReference type="Proteomes" id="UP000051913"/>
    </source>
</evidence>
<keyword evidence="1" id="KW-0732">Signal</keyword>
<dbReference type="AlphaFoldDB" id="A0A0R3LWR4"/>
<accession>A0A0R3LWR4</accession>
<sequence length="145" mass="15313">MKATLRVVSLLVVLFSSGFALAETAGEAEIDTLLHGMFDKPGLTLKVSPVVIAGDFAIAGWTQGEMGGRALLRRKQGAWVLTLCAGDGIKSHDALHQAGVPAQDAILLDANLAVAEAKIDPQRVAMFSRFEGMVTMEGTSDHAHD</sequence>
<dbReference type="Proteomes" id="UP000051913">
    <property type="component" value="Unassembled WGS sequence"/>
</dbReference>